<comment type="pathway">
    <text evidence="2 9">Polyol metabolism; (R,R)-butane-2,3-diol biosynthesis; (R,R)-butane-2,3-diol from pyruvate: step 2/3.</text>
</comment>
<dbReference type="RefSeq" id="WP_133187450.1">
    <property type="nucleotide sequence ID" value="NZ_SMOD01000033.1"/>
</dbReference>
<organism evidence="10 11">
    <name type="scientific">Paraburkholderia guartelaensis</name>
    <dbReference type="NCBI Taxonomy" id="2546446"/>
    <lineage>
        <taxon>Bacteria</taxon>
        <taxon>Pseudomonadati</taxon>
        <taxon>Pseudomonadota</taxon>
        <taxon>Betaproteobacteria</taxon>
        <taxon>Burkholderiales</taxon>
        <taxon>Burkholderiaceae</taxon>
        <taxon>Paraburkholderia</taxon>
    </lineage>
</organism>
<evidence type="ECO:0000256" key="3">
    <source>
        <dbReference type="ARBA" id="ARBA00007106"/>
    </source>
</evidence>
<comment type="caution">
    <text evidence="10">The sequence shown here is derived from an EMBL/GenBank/DDBJ whole genome shotgun (WGS) entry which is preliminary data.</text>
</comment>
<dbReference type="SUPFAM" id="SSF117856">
    <property type="entry name" value="AF0104/ALDC/Ptd012-like"/>
    <property type="match status" value="1"/>
</dbReference>
<dbReference type="AlphaFoldDB" id="A0A4R5L7G6"/>
<dbReference type="GO" id="GO:0047605">
    <property type="term" value="F:acetolactate decarboxylase activity"/>
    <property type="evidence" value="ECO:0007669"/>
    <property type="project" value="UniProtKB-UniRule"/>
</dbReference>
<keyword evidence="8 9" id="KW-0456">Lyase</keyword>
<protein>
    <recommendedName>
        <fullName evidence="5 9">Alpha-acetolactate decarboxylase</fullName>
        <ecNumber evidence="4 9">4.1.1.5</ecNumber>
    </recommendedName>
</protein>
<sequence length="276" mass="30040">MISFSATIPNSLKSALDDELARTGRTSSSILTAALSQYLGIAVHTLFQVSTSGALVEGVFDAEVSVESVLEHGDFGLGTFANLDGEMVVLDRRAYQVQGNGRVSESGKEAGVPFAVVTRFTPQIDEESVPVSSFKELEACCDRYRKSGNIFYAIRLDGHFESVRTRVVNPPEPGTRLVDAAKSQTEFDFEWIDGTLVGLWSPGFSSAFSVAGYHFHFLSEDRQHGGHLLDVCAGPLRLRVEALTSFHLALPESEAFLKSDLSKNTAEELAYAEQAH</sequence>
<dbReference type="EC" id="4.1.1.5" evidence="4 9"/>
<dbReference type="PIRSF" id="PIRSF001332">
    <property type="entry name" value="Acetolac_decarb"/>
    <property type="match status" value="1"/>
</dbReference>
<dbReference type="UniPathway" id="UPA00626">
    <property type="reaction ID" value="UER00678"/>
</dbReference>
<evidence type="ECO:0000256" key="9">
    <source>
        <dbReference type="PIRNR" id="PIRNR001332"/>
    </source>
</evidence>
<evidence type="ECO:0000256" key="6">
    <source>
        <dbReference type="ARBA" id="ARBA00022793"/>
    </source>
</evidence>
<evidence type="ECO:0000256" key="4">
    <source>
        <dbReference type="ARBA" id="ARBA00013204"/>
    </source>
</evidence>
<dbReference type="GO" id="GO:0045151">
    <property type="term" value="P:acetoin biosynthetic process"/>
    <property type="evidence" value="ECO:0007669"/>
    <property type="project" value="UniProtKB-UniRule"/>
</dbReference>
<keyword evidence="6 9" id="KW-0210">Decarboxylase</keyword>
<comment type="similarity">
    <text evidence="3 9">Belongs to the alpha-acetolactate decarboxylase family.</text>
</comment>
<reference evidence="10 11" key="1">
    <citation type="submission" date="2019-03" db="EMBL/GenBank/DDBJ databases">
        <title>Paraburkholderia sp. isolated from native Mimosa gymnas in Guartela State Park, Brazil.</title>
        <authorList>
            <person name="Paulitsch F."/>
            <person name="Hungria M."/>
            <person name="Delamuta J.R.M."/>
            <person name="Ribeiro R.A."/>
            <person name="Dall'Agnol R."/>
            <person name="Silva J.S.B."/>
        </authorList>
    </citation>
    <scope>NUCLEOTIDE SEQUENCE [LARGE SCALE GENOMIC DNA]</scope>
    <source>
        <strain evidence="10 11">CNPSo 3008</strain>
    </source>
</reference>
<dbReference type="OrthoDB" id="8612680at2"/>
<accession>A0A4R5L7G6</accession>
<dbReference type="InterPro" id="IPR005128">
    <property type="entry name" value="Acetolactate_a_deCO2ase"/>
</dbReference>
<evidence type="ECO:0000256" key="7">
    <source>
        <dbReference type="ARBA" id="ARBA00023061"/>
    </source>
</evidence>
<evidence type="ECO:0000256" key="8">
    <source>
        <dbReference type="ARBA" id="ARBA00023239"/>
    </source>
</evidence>
<keyword evidence="7 9" id="KW-0005">Acetoin biosynthesis</keyword>
<name>A0A4R5L7G6_9BURK</name>
<gene>
    <name evidence="10" type="primary">budA</name>
    <name evidence="10" type="ORF">E1N52_32100</name>
</gene>
<dbReference type="NCBIfam" id="TIGR01252">
    <property type="entry name" value="acetolac_decarb"/>
    <property type="match status" value="1"/>
</dbReference>
<evidence type="ECO:0000256" key="1">
    <source>
        <dbReference type="ARBA" id="ARBA00001784"/>
    </source>
</evidence>
<dbReference type="PANTHER" id="PTHR35524">
    <property type="entry name" value="ALPHA-ACETOLACTATE DECARBOXYLASE"/>
    <property type="match status" value="1"/>
</dbReference>
<evidence type="ECO:0000313" key="11">
    <source>
        <dbReference type="Proteomes" id="UP000295606"/>
    </source>
</evidence>
<comment type="catalytic activity">
    <reaction evidence="1 9">
        <text>(2S)-2-acetolactate + H(+) = (R)-acetoin + CO2</text>
        <dbReference type="Rhea" id="RHEA:21580"/>
        <dbReference type="ChEBI" id="CHEBI:15378"/>
        <dbReference type="ChEBI" id="CHEBI:15686"/>
        <dbReference type="ChEBI" id="CHEBI:16526"/>
        <dbReference type="ChEBI" id="CHEBI:58476"/>
        <dbReference type="EC" id="4.1.1.5"/>
    </reaction>
</comment>
<evidence type="ECO:0000313" key="10">
    <source>
        <dbReference type="EMBL" id="TDG04010.1"/>
    </source>
</evidence>
<dbReference type="EMBL" id="SMOD01000033">
    <property type="protein sequence ID" value="TDG04010.1"/>
    <property type="molecule type" value="Genomic_DNA"/>
</dbReference>
<evidence type="ECO:0000256" key="2">
    <source>
        <dbReference type="ARBA" id="ARBA00005170"/>
    </source>
</evidence>
<dbReference type="Proteomes" id="UP000295606">
    <property type="component" value="Unassembled WGS sequence"/>
</dbReference>
<dbReference type="CDD" id="cd17299">
    <property type="entry name" value="acetolactate_decarboxylase"/>
    <property type="match status" value="1"/>
</dbReference>
<dbReference type="Gene3D" id="3.30.1330.80">
    <property type="entry name" value="Hypothetical protein, similar to alpha- acetolactate decarboxylase, domain 2"/>
    <property type="match status" value="2"/>
</dbReference>
<proteinExistence type="inferred from homology"/>
<dbReference type="PANTHER" id="PTHR35524:SF1">
    <property type="entry name" value="ALPHA-ACETOLACTATE DECARBOXYLASE"/>
    <property type="match status" value="1"/>
</dbReference>
<dbReference type="Pfam" id="PF03306">
    <property type="entry name" value="AAL_decarboxy"/>
    <property type="match status" value="1"/>
</dbReference>
<evidence type="ECO:0000256" key="5">
    <source>
        <dbReference type="ARBA" id="ARBA00020164"/>
    </source>
</evidence>